<comment type="caution">
    <text evidence="2">The sequence shown here is derived from an EMBL/GenBank/DDBJ whole genome shotgun (WGS) entry which is preliminary data.</text>
</comment>
<name>A0A4R6U7W1_9BACI</name>
<sequence length="244" mass="25457">MWSAVLWGGIAGSATLLGALAVLFFSIPKQLIAYIMALGTGALIGATLYELLEDSLQISNIVVISIGFFSGAVIFTLFDYLVTKKGGEKRKHSSRGMKQAGGAGLAIFFGTIMDALPESAMIGLSLMERHSVSLSLVIAIFISNFPEGLSSTEGLQKSGFARKHILMMWTSVLLVSALSSLAGASLLVHATNDIKAGMSAFAGGGIIAMVASTMMPEAYKEGGPVVGFFTAIGVFISLTLNHLG</sequence>
<keyword evidence="1" id="KW-0812">Transmembrane</keyword>
<dbReference type="RefSeq" id="WP_133578474.1">
    <property type="nucleotide sequence ID" value="NZ_SNYJ01000001.1"/>
</dbReference>
<feature type="transmembrane region" description="Helical" evidence="1">
    <location>
        <begin position="130"/>
        <end position="146"/>
    </location>
</feature>
<gene>
    <name evidence="2" type="ORF">EV213_10158</name>
</gene>
<protein>
    <submittedName>
        <fullName evidence="2">ZIP family zinc transporter</fullName>
    </submittedName>
</protein>
<feature type="transmembrane region" description="Helical" evidence="1">
    <location>
        <begin position="225"/>
        <end position="243"/>
    </location>
</feature>
<dbReference type="OrthoDB" id="1145132at2"/>
<evidence type="ECO:0000313" key="3">
    <source>
        <dbReference type="Proteomes" id="UP000295632"/>
    </source>
</evidence>
<keyword evidence="3" id="KW-1185">Reference proteome</keyword>
<dbReference type="EMBL" id="SNYJ01000001">
    <property type="protein sequence ID" value="TDQ42630.1"/>
    <property type="molecule type" value="Genomic_DNA"/>
</dbReference>
<feature type="transmembrane region" description="Helical" evidence="1">
    <location>
        <begin position="103"/>
        <end position="124"/>
    </location>
</feature>
<dbReference type="AlphaFoldDB" id="A0A4R6U7W1"/>
<organism evidence="2 3">
    <name type="scientific">Aureibacillus halotolerans</name>
    <dbReference type="NCBI Taxonomy" id="1508390"/>
    <lineage>
        <taxon>Bacteria</taxon>
        <taxon>Bacillati</taxon>
        <taxon>Bacillota</taxon>
        <taxon>Bacilli</taxon>
        <taxon>Bacillales</taxon>
        <taxon>Bacillaceae</taxon>
        <taxon>Aureibacillus</taxon>
    </lineage>
</organism>
<evidence type="ECO:0000256" key="1">
    <source>
        <dbReference type="SAM" id="Phobius"/>
    </source>
</evidence>
<proteinExistence type="predicted"/>
<feature type="transmembrane region" description="Helical" evidence="1">
    <location>
        <begin position="58"/>
        <end position="82"/>
    </location>
</feature>
<reference evidence="2 3" key="1">
    <citation type="submission" date="2019-03" db="EMBL/GenBank/DDBJ databases">
        <title>Genomic Encyclopedia of Type Strains, Phase IV (KMG-IV): sequencing the most valuable type-strain genomes for metagenomic binning, comparative biology and taxonomic classification.</title>
        <authorList>
            <person name="Goeker M."/>
        </authorList>
    </citation>
    <scope>NUCLEOTIDE SEQUENCE [LARGE SCALE GENOMIC DNA]</scope>
    <source>
        <strain evidence="2 3">DSM 28697</strain>
    </source>
</reference>
<evidence type="ECO:0000313" key="2">
    <source>
        <dbReference type="EMBL" id="TDQ42630.1"/>
    </source>
</evidence>
<feature type="transmembrane region" description="Helical" evidence="1">
    <location>
        <begin position="194"/>
        <end position="213"/>
    </location>
</feature>
<accession>A0A4R6U7W1</accession>
<dbReference type="Proteomes" id="UP000295632">
    <property type="component" value="Unassembled WGS sequence"/>
</dbReference>
<keyword evidence="1" id="KW-1133">Transmembrane helix</keyword>
<feature type="transmembrane region" description="Helical" evidence="1">
    <location>
        <begin position="166"/>
        <end position="188"/>
    </location>
</feature>
<keyword evidence="1" id="KW-0472">Membrane</keyword>
<feature type="transmembrane region" description="Helical" evidence="1">
    <location>
        <begin position="6"/>
        <end position="25"/>
    </location>
</feature>
<feature type="transmembrane region" description="Helical" evidence="1">
    <location>
        <begin position="32"/>
        <end position="52"/>
    </location>
</feature>